<dbReference type="PANTHER" id="PTHR33830:SF34">
    <property type="entry name" value="KNOTTIN SCORPION TOXIN-LIKE DOMAIN-CONTAINING PROTEIN"/>
    <property type="match status" value="1"/>
</dbReference>
<gene>
    <name evidence="6" type="ORF">TCM_024992</name>
</gene>
<keyword evidence="7" id="KW-1185">Reference proteome</keyword>
<comment type="similarity">
    <text evidence="1">Belongs to the DEFL family.</text>
</comment>
<evidence type="ECO:0000256" key="2">
    <source>
        <dbReference type="ARBA" id="ARBA00022529"/>
    </source>
</evidence>
<proteinExistence type="inferred from homology"/>
<keyword evidence="2" id="KW-0929">Antimicrobial</keyword>
<dbReference type="eggNOG" id="ENOG502S7KD">
    <property type="taxonomic scope" value="Eukaryota"/>
</dbReference>
<evidence type="ECO:0000313" key="6">
    <source>
        <dbReference type="EMBL" id="EOY09575.1"/>
    </source>
</evidence>
<organism evidence="6 7">
    <name type="scientific">Theobroma cacao</name>
    <name type="common">Cacao</name>
    <name type="synonym">Cocoa</name>
    <dbReference type="NCBI Taxonomy" id="3641"/>
    <lineage>
        <taxon>Eukaryota</taxon>
        <taxon>Viridiplantae</taxon>
        <taxon>Streptophyta</taxon>
        <taxon>Embryophyta</taxon>
        <taxon>Tracheophyta</taxon>
        <taxon>Spermatophyta</taxon>
        <taxon>Magnoliopsida</taxon>
        <taxon>eudicotyledons</taxon>
        <taxon>Gunneridae</taxon>
        <taxon>Pentapetalae</taxon>
        <taxon>rosids</taxon>
        <taxon>malvids</taxon>
        <taxon>Malvales</taxon>
        <taxon>Malvaceae</taxon>
        <taxon>Byttnerioideae</taxon>
        <taxon>Theobroma</taxon>
    </lineage>
</organism>
<evidence type="ECO:0000256" key="5">
    <source>
        <dbReference type="ARBA" id="ARBA00023157"/>
    </source>
</evidence>
<dbReference type="PANTHER" id="PTHR33830">
    <property type="entry name" value="DEFENSIN-LIKE PROTEIN 184-RELATED"/>
    <property type="match status" value="1"/>
</dbReference>
<dbReference type="InterPro" id="IPR010851">
    <property type="entry name" value="DEFL"/>
</dbReference>
<dbReference type="Proteomes" id="UP000026915">
    <property type="component" value="Chromosome 5"/>
</dbReference>
<name>A0A061EWV5_THECC</name>
<dbReference type="InParanoid" id="A0A061EWV5"/>
<dbReference type="Pfam" id="PF07333">
    <property type="entry name" value="SLR1-BP"/>
    <property type="match status" value="1"/>
</dbReference>
<dbReference type="GO" id="GO:0031640">
    <property type="term" value="P:killing of cells of another organism"/>
    <property type="evidence" value="ECO:0007669"/>
    <property type="project" value="UniProtKB-KW"/>
</dbReference>
<evidence type="ECO:0000256" key="1">
    <source>
        <dbReference type="ARBA" id="ARBA00006722"/>
    </source>
</evidence>
<keyword evidence="3" id="KW-0295">Fungicide</keyword>
<dbReference type="Gramene" id="EOY09575">
    <property type="protein sequence ID" value="EOY09575"/>
    <property type="gene ID" value="TCM_024992"/>
</dbReference>
<keyword evidence="5" id="KW-1015">Disulfide bond</keyword>
<keyword evidence="4" id="KW-0611">Plant defense</keyword>
<sequence length="118" mass="13015">MGMGLLTMHLQATALKVSQILQSKSWESGPPGRLKMRISWMFFSLLLLLLASAEFGPALATRGVYAARIPEHTCHKVIGTSICELQKCIQECSKEPAGAGDCRDNICYCSYYCKDPPM</sequence>
<evidence type="ECO:0000256" key="3">
    <source>
        <dbReference type="ARBA" id="ARBA00022577"/>
    </source>
</evidence>
<dbReference type="AlphaFoldDB" id="A0A061EWV5"/>
<reference evidence="6 7" key="1">
    <citation type="journal article" date="2013" name="Genome Biol.">
        <title>The genome sequence of the most widely cultivated cacao type and its use to identify candidate genes regulating pod color.</title>
        <authorList>
            <person name="Motamayor J.C."/>
            <person name="Mockaitis K."/>
            <person name="Schmutz J."/>
            <person name="Haiminen N."/>
            <person name="Iii D.L."/>
            <person name="Cornejo O."/>
            <person name="Findley S.D."/>
            <person name="Zheng P."/>
            <person name="Utro F."/>
            <person name="Royaert S."/>
            <person name="Saski C."/>
            <person name="Jenkins J."/>
            <person name="Podicheti R."/>
            <person name="Zhao M."/>
            <person name="Scheffler B.E."/>
            <person name="Stack J.C."/>
            <person name="Feltus F.A."/>
            <person name="Mustiga G.M."/>
            <person name="Amores F."/>
            <person name="Phillips W."/>
            <person name="Marelli J.P."/>
            <person name="May G.D."/>
            <person name="Shapiro H."/>
            <person name="Ma J."/>
            <person name="Bustamante C.D."/>
            <person name="Schnell R.J."/>
            <person name="Main D."/>
            <person name="Gilbert D."/>
            <person name="Parida L."/>
            <person name="Kuhn D.N."/>
        </authorList>
    </citation>
    <scope>NUCLEOTIDE SEQUENCE [LARGE SCALE GENOMIC DNA]</scope>
    <source>
        <strain evidence="7">cv. Matina 1-6</strain>
    </source>
</reference>
<evidence type="ECO:0000256" key="4">
    <source>
        <dbReference type="ARBA" id="ARBA00022821"/>
    </source>
</evidence>
<evidence type="ECO:0000313" key="7">
    <source>
        <dbReference type="Proteomes" id="UP000026915"/>
    </source>
</evidence>
<protein>
    <submittedName>
        <fullName evidence="6">Uncharacterized protein</fullName>
    </submittedName>
</protein>
<dbReference type="HOGENOM" id="CLU_163662_0_0_1"/>
<accession>A0A061EWV5</accession>
<dbReference type="OMA" id="QSIRCEL"/>
<dbReference type="EMBL" id="CM001883">
    <property type="protein sequence ID" value="EOY09575.1"/>
    <property type="molecule type" value="Genomic_DNA"/>
</dbReference>
<dbReference type="GO" id="GO:0050832">
    <property type="term" value="P:defense response to fungus"/>
    <property type="evidence" value="ECO:0007669"/>
    <property type="project" value="UniProtKB-KW"/>
</dbReference>